<protein>
    <submittedName>
        <fullName evidence="2">WGS project CCBQ000000000 data, contig 00099</fullName>
    </submittedName>
</protein>
<evidence type="ECO:0000313" key="2">
    <source>
        <dbReference type="EMBL" id="CDO93065.1"/>
    </source>
</evidence>
<reference evidence="2 3" key="1">
    <citation type="submission" date="2014-03" db="EMBL/GenBank/DDBJ databases">
        <title>The genome of Kluyveromyces dobzhanskii.</title>
        <authorList>
            <person name="Nystedt B."/>
            <person name="Astrom S."/>
        </authorList>
    </citation>
    <scope>NUCLEOTIDE SEQUENCE [LARGE SCALE GENOMIC DNA]</scope>
    <source>
        <strain evidence="2 3">CBS 2104</strain>
    </source>
</reference>
<sequence length="228" mass="25076">MPESTLSFGSKDVYSNMSLNDQSMDNSSMKAIYEADMAEGEDGGYQDADNEHMISTISRPLSRSSVTSGLSMTATKDGVEGRRVQRYGIPQYSLNLLNSMSQSHWKQKKSGGPATTEEWDSPIGPPMTLRDRIKLLSTDVLVRPDGDDPRLDSVSSNGMSRESLISSKLQPQPRELQERLLNDLNPNAIPRVNSELDSNLSTMGDDLSYLHDMKSIPSVLVAADSDND</sequence>
<accession>A0A0A8L2E2</accession>
<dbReference type="EMBL" id="CCBQ010000019">
    <property type="protein sequence ID" value="CDO93065.1"/>
    <property type="molecule type" value="Genomic_DNA"/>
</dbReference>
<name>A0A0A8L2E2_9SACH</name>
<evidence type="ECO:0000256" key="1">
    <source>
        <dbReference type="SAM" id="MobiDB-lite"/>
    </source>
</evidence>
<dbReference type="OrthoDB" id="3981113at2759"/>
<keyword evidence="3" id="KW-1185">Reference proteome</keyword>
<organism evidence="2 3">
    <name type="scientific">Kluyveromyces dobzhanskii CBS 2104</name>
    <dbReference type="NCBI Taxonomy" id="1427455"/>
    <lineage>
        <taxon>Eukaryota</taxon>
        <taxon>Fungi</taxon>
        <taxon>Dikarya</taxon>
        <taxon>Ascomycota</taxon>
        <taxon>Saccharomycotina</taxon>
        <taxon>Saccharomycetes</taxon>
        <taxon>Saccharomycetales</taxon>
        <taxon>Saccharomycetaceae</taxon>
        <taxon>Kluyveromyces</taxon>
    </lineage>
</organism>
<proteinExistence type="predicted"/>
<dbReference type="Proteomes" id="UP000031516">
    <property type="component" value="Unassembled WGS sequence"/>
</dbReference>
<evidence type="ECO:0000313" key="3">
    <source>
        <dbReference type="Proteomes" id="UP000031516"/>
    </source>
</evidence>
<feature type="region of interest" description="Disordered" evidence="1">
    <location>
        <begin position="144"/>
        <end position="168"/>
    </location>
</feature>
<dbReference type="AlphaFoldDB" id="A0A0A8L2E2"/>
<gene>
    <name evidence="2" type="ORF">KLDO_g1371</name>
</gene>
<feature type="region of interest" description="Disordered" evidence="1">
    <location>
        <begin position="1"/>
        <end position="21"/>
    </location>
</feature>
<comment type="caution">
    <text evidence="2">The sequence shown here is derived from an EMBL/GenBank/DDBJ whole genome shotgun (WGS) entry which is preliminary data.</text>
</comment>
<feature type="region of interest" description="Disordered" evidence="1">
    <location>
        <begin position="105"/>
        <end position="126"/>
    </location>
</feature>
<feature type="compositionally biased region" description="Polar residues" evidence="1">
    <location>
        <begin position="153"/>
        <end position="168"/>
    </location>
</feature>